<evidence type="ECO:0000313" key="2">
    <source>
        <dbReference type="EMBL" id="KAG5606149.1"/>
    </source>
</evidence>
<dbReference type="AlphaFoldDB" id="A0A9J5Z1U3"/>
<comment type="caution">
    <text evidence="2">The sequence shown here is derived from an EMBL/GenBank/DDBJ whole genome shotgun (WGS) entry which is preliminary data.</text>
</comment>
<evidence type="ECO:0000259" key="1">
    <source>
        <dbReference type="Pfam" id="PF14111"/>
    </source>
</evidence>
<gene>
    <name evidence="2" type="ORF">H5410_027641</name>
</gene>
<keyword evidence="3" id="KW-1185">Reference proteome</keyword>
<dbReference type="InterPro" id="IPR025558">
    <property type="entry name" value="DUF4283"/>
</dbReference>
<dbReference type="InterPro" id="IPR040256">
    <property type="entry name" value="At4g02000-like"/>
</dbReference>
<proteinExistence type="predicted"/>
<accession>A0A9J5Z1U3</accession>
<dbReference type="Pfam" id="PF14111">
    <property type="entry name" value="DUF4283"/>
    <property type="match status" value="1"/>
</dbReference>
<dbReference type="EMBL" id="JACXVP010000005">
    <property type="protein sequence ID" value="KAG5606149.1"/>
    <property type="molecule type" value="Genomic_DNA"/>
</dbReference>
<sequence>MSKIELIRKSFVVQTQLNGGVNIAHYNAKHVFIVLENELDYNTVWTQQRMTIEGKLMRIQAWTPNFLPEEETPIVPIWVLLPRLPGHCFMKEFITFLLESVGKVLYLDTSSTKRTRASMAKKAID</sequence>
<protein>
    <recommendedName>
        <fullName evidence="1">DUF4283 domain-containing protein</fullName>
    </recommendedName>
</protein>
<organism evidence="2 3">
    <name type="scientific">Solanum commersonii</name>
    <name type="common">Commerson's wild potato</name>
    <name type="synonym">Commerson's nightshade</name>
    <dbReference type="NCBI Taxonomy" id="4109"/>
    <lineage>
        <taxon>Eukaryota</taxon>
        <taxon>Viridiplantae</taxon>
        <taxon>Streptophyta</taxon>
        <taxon>Embryophyta</taxon>
        <taxon>Tracheophyta</taxon>
        <taxon>Spermatophyta</taxon>
        <taxon>Magnoliopsida</taxon>
        <taxon>eudicotyledons</taxon>
        <taxon>Gunneridae</taxon>
        <taxon>Pentapetalae</taxon>
        <taxon>asterids</taxon>
        <taxon>lamiids</taxon>
        <taxon>Solanales</taxon>
        <taxon>Solanaceae</taxon>
        <taxon>Solanoideae</taxon>
        <taxon>Solaneae</taxon>
        <taxon>Solanum</taxon>
    </lineage>
</organism>
<feature type="domain" description="DUF4283" evidence="1">
    <location>
        <begin position="3"/>
        <end position="70"/>
    </location>
</feature>
<dbReference type="PANTHER" id="PTHR31286:SF177">
    <property type="entry name" value="ENDONUCLEASE_EXONUCLEASE_PHOSPHATASE"/>
    <property type="match status" value="1"/>
</dbReference>
<evidence type="ECO:0000313" key="3">
    <source>
        <dbReference type="Proteomes" id="UP000824120"/>
    </source>
</evidence>
<dbReference type="Proteomes" id="UP000824120">
    <property type="component" value="Chromosome 5"/>
</dbReference>
<dbReference type="PANTHER" id="PTHR31286">
    <property type="entry name" value="GLYCINE-RICH CELL WALL STRUCTURAL PROTEIN 1.8-LIKE"/>
    <property type="match status" value="1"/>
</dbReference>
<dbReference type="OrthoDB" id="1002340at2759"/>
<name>A0A9J5Z1U3_SOLCO</name>
<reference evidence="2 3" key="1">
    <citation type="submission" date="2020-09" db="EMBL/GenBank/DDBJ databases">
        <title>De no assembly of potato wild relative species, Solanum commersonii.</title>
        <authorList>
            <person name="Cho K."/>
        </authorList>
    </citation>
    <scope>NUCLEOTIDE SEQUENCE [LARGE SCALE GENOMIC DNA]</scope>
    <source>
        <strain evidence="2">LZ3.2</strain>
        <tissue evidence="2">Leaf</tissue>
    </source>
</reference>